<dbReference type="Pfam" id="PF01553">
    <property type="entry name" value="Acyltransferase"/>
    <property type="match status" value="1"/>
</dbReference>
<dbReference type="PANTHER" id="PTHR10434">
    <property type="entry name" value="1-ACYL-SN-GLYCEROL-3-PHOSPHATE ACYLTRANSFERASE"/>
    <property type="match status" value="1"/>
</dbReference>
<comment type="pathway">
    <text evidence="1">Lipid metabolism.</text>
</comment>
<proteinExistence type="predicted"/>
<evidence type="ECO:0000313" key="6">
    <source>
        <dbReference type="Proteomes" id="UP000199586"/>
    </source>
</evidence>
<dbReference type="GO" id="GO:0003841">
    <property type="term" value="F:1-acylglycerol-3-phosphate O-acyltransferase activity"/>
    <property type="evidence" value="ECO:0007669"/>
    <property type="project" value="TreeGrafter"/>
</dbReference>
<dbReference type="OrthoDB" id="5290997at2"/>
<dbReference type="EMBL" id="FOXP01000009">
    <property type="protein sequence ID" value="SFP87337.1"/>
    <property type="molecule type" value="Genomic_DNA"/>
</dbReference>
<keyword evidence="6" id="KW-1185">Reference proteome</keyword>
<evidence type="ECO:0000256" key="1">
    <source>
        <dbReference type="ARBA" id="ARBA00005189"/>
    </source>
</evidence>
<reference evidence="5 6" key="1">
    <citation type="submission" date="2016-10" db="EMBL/GenBank/DDBJ databases">
        <authorList>
            <person name="de Groot N.N."/>
        </authorList>
    </citation>
    <scope>NUCLEOTIDE SEQUENCE [LARGE SCALE GENOMIC DNA]</scope>
    <source>
        <strain evidence="5 6">CGMCC 1.9113</strain>
    </source>
</reference>
<evidence type="ECO:0000313" key="5">
    <source>
        <dbReference type="EMBL" id="SFP87337.1"/>
    </source>
</evidence>
<gene>
    <name evidence="5" type="ORF">SAMN04488241_109113</name>
</gene>
<dbReference type="SMART" id="SM00563">
    <property type="entry name" value="PlsC"/>
    <property type="match status" value="1"/>
</dbReference>
<dbReference type="InterPro" id="IPR002123">
    <property type="entry name" value="Plipid/glycerol_acylTrfase"/>
</dbReference>
<dbReference type="STRING" id="634430.SAMN04488241_109113"/>
<dbReference type="PANTHER" id="PTHR10434:SF40">
    <property type="entry name" value="1-ACYL-SN-GLYCEROL-3-PHOSPHATE ACYLTRANSFERASE"/>
    <property type="match status" value="1"/>
</dbReference>
<dbReference type="RefSeq" id="WP_093333900.1">
    <property type="nucleotide sequence ID" value="NZ_FOXP01000009.1"/>
</dbReference>
<feature type="domain" description="Phospholipid/glycerol acyltransferase" evidence="4">
    <location>
        <begin position="69"/>
        <end position="183"/>
    </location>
</feature>
<keyword evidence="3 5" id="KW-0012">Acyltransferase</keyword>
<dbReference type="AlphaFoldDB" id="A0A1I5TXJ2"/>
<dbReference type="GO" id="GO:0006654">
    <property type="term" value="P:phosphatidic acid biosynthetic process"/>
    <property type="evidence" value="ECO:0007669"/>
    <property type="project" value="TreeGrafter"/>
</dbReference>
<keyword evidence="2 5" id="KW-0808">Transferase</keyword>
<name>A0A1I5TXJ2_9SPHN</name>
<accession>A0A1I5TXJ2</accession>
<sequence length="236" mass="25620">MTWLRNIAFAIVFYGGSVPIVLATPVSALFGQRAVIANATLWTRFHAWAVRWLLGIRVVVEGERPAGPALYAAKHQSMWETLELQQRLDGPAMVLKRELTRIPVWGWAAVRYGAIPVDRDASAAALRRMMKAGQAARAQGRSVFIFPEGTRVPPGEAPPLKSGFAGLYRAIGLPVVPVALDAGRLWPKRGLKRAGTITLRYGKTIPAGLPRAEIERLVHTGMNALEPAAQPALPPA</sequence>
<dbReference type="SUPFAM" id="SSF69593">
    <property type="entry name" value="Glycerol-3-phosphate (1)-acyltransferase"/>
    <property type="match status" value="1"/>
</dbReference>
<organism evidence="5 6">
    <name type="scientific">Sphingomonas rubra</name>
    <dbReference type="NCBI Taxonomy" id="634430"/>
    <lineage>
        <taxon>Bacteria</taxon>
        <taxon>Pseudomonadati</taxon>
        <taxon>Pseudomonadota</taxon>
        <taxon>Alphaproteobacteria</taxon>
        <taxon>Sphingomonadales</taxon>
        <taxon>Sphingomonadaceae</taxon>
        <taxon>Sphingomonas</taxon>
    </lineage>
</organism>
<dbReference type="CDD" id="cd07989">
    <property type="entry name" value="LPLAT_AGPAT-like"/>
    <property type="match status" value="1"/>
</dbReference>
<dbReference type="Proteomes" id="UP000199586">
    <property type="component" value="Unassembled WGS sequence"/>
</dbReference>
<protein>
    <submittedName>
        <fullName evidence="5">1-acyl-sn-glycerol-3-phosphate acyltransferase</fullName>
    </submittedName>
</protein>
<evidence type="ECO:0000259" key="4">
    <source>
        <dbReference type="SMART" id="SM00563"/>
    </source>
</evidence>
<evidence type="ECO:0000256" key="2">
    <source>
        <dbReference type="ARBA" id="ARBA00022679"/>
    </source>
</evidence>
<evidence type="ECO:0000256" key="3">
    <source>
        <dbReference type="ARBA" id="ARBA00023315"/>
    </source>
</evidence>